<dbReference type="RefSeq" id="XP_056522406.1">
    <property type="nucleotide sequence ID" value="XM_056665456.1"/>
</dbReference>
<feature type="coiled-coil region" evidence="1">
    <location>
        <begin position="237"/>
        <end position="264"/>
    </location>
</feature>
<dbReference type="AlphaFoldDB" id="A0A9W9L488"/>
<keyword evidence="1" id="KW-0175">Coiled coil</keyword>
<keyword evidence="4" id="KW-1185">Reference proteome</keyword>
<feature type="compositionally biased region" description="Low complexity" evidence="2">
    <location>
        <begin position="479"/>
        <end position="490"/>
    </location>
</feature>
<dbReference type="EMBL" id="JAPQKL010000004">
    <property type="protein sequence ID" value="KAJ5135434.1"/>
    <property type="molecule type" value="Genomic_DNA"/>
</dbReference>
<evidence type="ECO:0000313" key="4">
    <source>
        <dbReference type="Proteomes" id="UP001149079"/>
    </source>
</evidence>
<name>A0A9W9L488_9EURO</name>
<proteinExistence type="predicted"/>
<evidence type="ECO:0000256" key="1">
    <source>
        <dbReference type="SAM" id="Coils"/>
    </source>
</evidence>
<sequence>MSGMRLRNSVRAPARYGEFDEEPRRSSLRNTNDDSFDDSMELDESGRPRSLNKRPMPITVPFNPNLPPAAFPTLDNPGPNRGSTSSALRPSRQNRAVNESQNDSRAGPRSPGTDEGILVDAVAPTVMNEALLSQIEDHVASNNMDNPVYARNMNMAQTTRANIEGTEGMETSDSDSDESTFAPDVTQALLDKIPNPEWEDLHRAMQVEIIENAMKHYDWRQICNMLGLGPDERTEFMQNLDTRNRQIERENKKLEIMRRKQRSALMRIDNSDLRLFDPPPQLVLKRITRENMRGMIATKYTDLLLCQTHEFLKARQFLKQHGLPREYAGDWGDSLVVLRDSVADSSEHDKFEWREHVRFSPPPEEIENPMVPTHDPITNARSTFIRSAGLAGTVNPRDLVRPSGDPEPILDWKKHFPRDRNSWVTQWPRRGGMVKLKIGPEKAAQIQDREDTLEAYGYVPPRWDVYKTQAMQGFPPSSPAESPSPVETPSKPSRNTRPGQPLLIPPAGPISRVLPHHSESQAKYVQNIQKVQVERLEAVAQAMRGQDTLQPPRRADKGVGVGMRAVSAIIPPHLGAHSIENLNPSPGFFGQANRGLRMGNIDDDLKQFIYSSPVTEHEEEAAEQPNE</sequence>
<reference evidence="3" key="2">
    <citation type="journal article" date="2023" name="IMA Fungus">
        <title>Comparative genomic study of the Penicillium genus elucidates a diverse pangenome and 15 lateral gene transfer events.</title>
        <authorList>
            <person name="Petersen C."/>
            <person name="Sorensen T."/>
            <person name="Nielsen M.R."/>
            <person name="Sondergaard T.E."/>
            <person name="Sorensen J.L."/>
            <person name="Fitzpatrick D.A."/>
            <person name="Frisvad J.C."/>
            <person name="Nielsen K.L."/>
        </authorList>
    </citation>
    <scope>NUCLEOTIDE SEQUENCE</scope>
    <source>
        <strain evidence="3">IBT 22155</strain>
    </source>
</reference>
<gene>
    <name evidence="3" type="ORF">N7515_004712</name>
</gene>
<reference evidence="3" key="1">
    <citation type="submission" date="2022-11" db="EMBL/GenBank/DDBJ databases">
        <authorList>
            <person name="Petersen C."/>
        </authorList>
    </citation>
    <scope>NUCLEOTIDE SEQUENCE</scope>
    <source>
        <strain evidence="3">IBT 22155</strain>
    </source>
</reference>
<feature type="compositionally biased region" description="Acidic residues" evidence="2">
    <location>
        <begin position="34"/>
        <end position="43"/>
    </location>
</feature>
<evidence type="ECO:0000313" key="3">
    <source>
        <dbReference type="EMBL" id="KAJ5135434.1"/>
    </source>
</evidence>
<evidence type="ECO:0000256" key="2">
    <source>
        <dbReference type="SAM" id="MobiDB-lite"/>
    </source>
</evidence>
<accession>A0A9W9L488</accession>
<dbReference type="OrthoDB" id="5378502at2759"/>
<dbReference type="Proteomes" id="UP001149079">
    <property type="component" value="Unassembled WGS sequence"/>
</dbReference>
<organism evidence="3 4">
    <name type="scientific">Penicillium bovifimosum</name>
    <dbReference type="NCBI Taxonomy" id="126998"/>
    <lineage>
        <taxon>Eukaryota</taxon>
        <taxon>Fungi</taxon>
        <taxon>Dikarya</taxon>
        <taxon>Ascomycota</taxon>
        <taxon>Pezizomycotina</taxon>
        <taxon>Eurotiomycetes</taxon>
        <taxon>Eurotiomycetidae</taxon>
        <taxon>Eurotiales</taxon>
        <taxon>Aspergillaceae</taxon>
        <taxon>Penicillium</taxon>
    </lineage>
</organism>
<feature type="region of interest" description="Disordered" evidence="2">
    <location>
        <begin position="470"/>
        <end position="506"/>
    </location>
</feature>
<dbReference type="GeneID" id="81404626"/>
<comment type="caution">
    <text evidence="3">The sequence shown here is derived from an EMBL/GenBank/DDBJ whole genome shotgun (WGS) entry which is preliminary data.</text>
</comment>
<protein>
    <submittedName>
        <fullName evidence="3">Uncharacterized protein</fullName>
    </submittedName>
</protein>
<feature type="region of interest" description="Disordered" evidence="2">
    <location>
        <begin position="1"/>
        <end position="116"/>
    </location>
</feature>
<feature type="compositionally biased region" description="Polar residues" evidence="2">
    <location>
        <begin position="81"/>
        <end position="104"/>
    </location>
</feature>